<accession>A0A9P8A3G6</accession>
<dbReference type="AlphaFoldDB" id="A0A9P8A3G6"/>
<dbReference type="EMBL" id="JAIFTL010000093">
    <property type="protein sequence ID" value="KAG9323628.1"/>
    <property type="molecule type" value="Genomic_DNA"/>
</dbReference>
<gene>
    <name evidence="3" type="ORF">KVV02_000571</name>
</gene>
<evidence type="ECO:0000313" key="3">
    <source>
        <dbReference type="EMBL" id="KAG9323628.1"/>
    </source>
</evidence>
<dbReference type="Proteomes" id="UP000717515">
    <property type="component" value="Unassembled WGS sequence"/>
</dbReference>
<evidence type="ECO:0000259" key="2">
    <source>
        <dbReference type="Pfam" id="PF17035"/>
    </source>
</evidence>
<feature type="domain" description="NET" evidence="2">
    <location>
        <begin position="301"/>
        <end position="350"/>
    </location>
</feature>
<protein>
    <recommendedName>
        <fullName evidence="2">NET domain-containing protein</fullName>
    </recommendedName>
</protein>
<evidence type="ECO:0000313" key="4">
    <source>
        <dbReference type="Proteomes" id="UP000717515"/>
    </source>
</evidence>
<comment type="caution">
    <text evidence="3">The sequence shown here is derived from an EMBL/GenBank/DDBJ whole genome shotgun (WGS) entry which is preliminary data.</text>
</comment>
<feature type="compositionally biased region" description="Low complexity" evidence="1">
    <location>
        <begin position="199"/>
        <end position="216"/>
    </location>
</feature>
<name>A0A9P8A3G6_MORAP</name>
<dbReference type="Pfam" id="PF17035">
    <property type="entry name" value="BET"/>
    <property type="match status" value="1"/>
</dbReference>
<feature type="region of interest" description="Disordered" evidence="1">
    <location>
        <begin position="198"/>
        <end position="228"/>
    </location>
</feature>
<sequence length="492" mass="53114">MGGITLADTPAEPERGFKSLSRAEVLNHLELEASALVGHAHPSSHTSTSATSSTTFSISDFLVPGLQTRTWEDWQVADELNPFATDMDQQDPSSDLASMPFQVGHDGMLAGTMWDSSAALGLSADLAYDEFVFDLTPSNFAIPATVNVADLIVGPDSMAPSVSPLDLAMPTMPASFHMEQDLALANLYGFTDPSLSFTSDSGSDLSDAESSSSSSSDETDDDDQDQTLQDASRLAEDESIDTDHALQKNGEIAMSLESLEVPLVVAPSLEAMPELQQQQQTVAEDPNKRRMEEALVARISNDLGPEHMAGLFEILKGSGGQSALDEDEEMEVDLSSLDETTLVEVYQYVETCCMQTLGFILAAEEQKRIALEKEAMAQRMAACMDRTPELSPSHSSSSCSPSPPHPSSCGPSDSNRRRYATSSTSCTSHHDRHDVEEQAQALWMASQHKYKRKRGNKNGPVCMGGGGTGKGQRISMMIEVEEDNEEIDIMGI</sequence>
<dbReference type="Gene3D" id="1.20.1270.220">
    <property type="match status" value="1"/>
</dbReference>
<evidence type="ECO:0000256" key="1">
    <source>
        <dbReference type="SAM" id="MobiDB-lite"/>
    </source>
</evidence>
<dbReference type="InterPro" id="IPR027353">
    <property type="entry name" value="NET_dom"/>
</dbReference>
<reference evidence="3" key="1">
    <citation type="submission" date="2021-07" db="EMBL/GenBank/DDBJ databases">
        <title>Draft genome of Mortierella alpina, strain LL118, isolated from an aspen leaf litter sample.</title>
        <authorList>
            <person name="Yang S."/>
            <person name="Vinatzer B.A."/>
        </authorList>
    </citation>
    <scope>NUCLEOTIDE SEQUENCE</scope>
    <source>
        <strain evidence="3">LL118</strain>
    </source>
</reference>
<dbReference type="InterPro" id="IPR038336">
    <property type="entry name" value="NET_sf"/>
</dbReference>
<proteinExistence type="predicted"/>
<organism evidence="3 4">
    <name type="scientific">Mortierella alpina</name>
    <name type="common">Oleaginous fungus</name>
    <name type="synonym">Mortierella renispora</name>
    <dbReference type="NCBI Taxonomy" id="64518"/>
    <lineage>
        <taxon>Eukaryota</taxon>
        <taxon>Fungi</taxon>
        <taxon>Fungi incertae sedis</taxon>
        <taxon>Mucoromycota</taxon>
        <taxon>Mortierellomycotina</taxon>
        <taxon>Mortierellomycetes</taxon>
        <taxon>Mortierellales</taxon>
        <taxon>Mortierellaceae</taxon>
        <taxon>Mortierella</taxon>
    </lineage>
</organism>
<feature type="compositionally biased region" description="Low complexity" evidence="1">
    <location>
        <begin position="391"/>
        <end position="400"/>
    </location>
</feature>
<feature type="region of interest" description="Disordered" evidence="1">
    <location>
        <begin position="386"/>
        <end position="433"/>
    </location>
</feature>